<dbReference type="Pfam" id="PF22106">
    <property type="entry name" value="NGO1945_C"/>
    <property type="match status" value="1"/>
</dbReference>
<evidence type="ECO:0000313" key="3">
    <source>
        <dbReference type="EMBL" id="SHG50800.1"/>
    </source>
</evidence>
<name>A0A1M5KDW6_9ALTE</name>
<organism evidence="3 4">
    <name type="scientific">Marisediminitalea aggregata</name>
    <dbReference type="NCBI Taxonomy" id="634436"/>
    <lineage>
        <taxon>Bacteria</taxon>
        <taxon>Pseudomonadati</taxon>
        <taxon>Pseudomonadota</taxon>
        <taxon>Gammaproteobacteria</taxon>
        <taxon>Alteromonadales</taxon>
        <taxon>Alteromonadaceae</taxon>
        <taxon>Marisediminitalea</taxon>
    </lineage>
</organism>
<gene>
    <name evidence="3" type="ORF">SAMN05216361_2463</name>
</gene>
<dbReference type="RefSeq" id="WP_073322734.1">
    <property type="nucleotide sequence ID" value="NZ_FQWD01000003.1"/>
</dbReference>
<dbReference type="AlphaFoldDB" id="A0A1M5KDW6"/>
<dbReference type="Gene3D" id="1.10.150.690">
    <property type="entry name" value="DUF2063"/>
    <property type="match status" value="1"/>
</dbReference>
<dbReference type="InterPro" id="IPR054098">
    <property type="entry name" value="NGO1945-like_C"/>
</dbReference>
<evidence type="ECO:0000259" key="1">
    <source>
        <dbReference type="Pfam" id="PF09836"/>
    </source>
</evidence>
<keyword evidence="4" id="KW-1185">Reference proteome</keyword>
<dbReference type="Pfam" id="PF09836">
    <property type="entry name" value="DUF2063"/>
    <property type="match status" value="1"/>
</dbReference>
<feature type="domain" description="Putative DNA-binding" evidence="1">
    <location>
        <begin position="8"/>
        <end position="91"/>
    </location>
</feature>
<dbReference type="Proteomes" id="UP000184520">
    <property type="component" value="Unassembled WGS sequence"/>
</dbReference>
<proteinExistence type="predicted"/>
<dbReference type="OrthoDB" id="4146344at2"/>
<evidence type="ECO:0000313" key="4">
    <source>
        <dbReference type="Proteomes" id="UP000184520"/>
    </source>
</evidence>
<protein>
    <submittedName>
        <fullName evidence="3">Uncharacterized protein</fullName>
    </submittedName>
</protein>
<evidence type="ECO:0000259" key="2">
    <source>
        <dbReference type="Pfam" id="PF22106"/>
    </source>
</evidence>
<accession>A0A1M5KDW6</accession>
<dbReference type="Gene3D" id="3.90.930.50">
    <property type="match status" value="1"/>
</dbReference>
<reference evidence="4" key="1">
    <citation type="submission" date="2016-11" db="EMBL/GenBank/DDBJ databases">
        <authorList>
            <person name="Varghese N."/>
            <person name="Submissions S."/>
        </authorList>
    </citation>
    <scope>NUCLEOTIDE SEQUENCE [LARGE SCALE GENOMIC DNA]</scope>
    <source>
        <strain evidence="4">CGMCC 1.8995</strain>
    </source>
</reference>
<sequence>MRLTEQLTELATAIRFPEQTSEQDQDTQRRLAIYQSLFFNNVEGFIRNGFPVLHSLYGSDNWQQLVRAFFQQHPCRSPYFIDISKEFVEFLSNAYEPTSSDPVFLKELAHYEWLELALSVRKTDSPVTYWRGETIPDYVRSSPLSELAGYAYPVHMIGPDFQPEAPGEQHFYLLYRDSEHHVGFQHLNPLAALTFDLLNQQPTSVERLCERVHQQAAGLPLNTVQQGVQQLVSQWLTCGAVTEA</sequence>
<dbReference type="EMBL" id="FQWD01000003">
    <property type="protein sequence ID" value="SHG50800.1"/>
    <property type="molecule type" value="Genomic_DNA"/>
</dbReference>
<dbReference type="InterPro" id="IPR018640">
    <property type="entry name" value="DUF2063"/>
</dbReference>
<dbReference type="STRING" id="634436.SAMN05216361_2463"/>
<feature type="domain" description="NGO1945-like C-terminal" evidence="2">
    <location>
        <begin position="142"/>
        <end position="236"/>
    </location>
</feature>
<dbReference type="InterPro" id="IPR044922">
    <property type="entry name" value="DUF2063_N_sf"/>
</dbReference>